<dbReference type="InterPro" id="IPR006574">
    <property type="entry name" value="PRY"/>
</dbReference>
<feature type="compositionally biased region" description="Basic and acidic residues" evidence="1">
    <location>
        <begin position="105"/>
        <end position="114"/>
    </location>
</feature>
<name>A0A8J4TLH0_CLAMG</name>
<organism evidence="3 4">
    <name type="scientific">Clarias magur</name>
    <name type="common">Asian catfish</name>
    <name type="synonym">Macropteronotus magur</name>
    <dbReference type="NCBI Taxonomy" id="1594786"/>
    <lineage>
        <taxon>Eukaryota</taxon>
        <taxon>Metazoa</taxon>
        <taxon>Chordata</taxon>
        <taxon>Craniata</taxon>
        <taxon>Vertebrata</taxon>
        <taxon>Euteleostomi</taxon>
        <taxon>Actinopterygii</taxon>
        <taxon>Neopterygii</taxon>
        <taxon>Teleostei</taxon>
        <taxon>Ostariophysi</taxon>
        <taxon>Siluriformes</taxon>
        <taxon>Clariidae</taxon>
        <taxon>Clarias</taxon>
    </lineage>
</organism>
<sequence length="114" mass="12503">MSVSNIMSELKKSGKKGVKTESHPGKKGAKTEAHPGKKGAKTGAHTEVQPVYEANIPEPTTRAELMKYWIPISLDEKTAQKLLWLSEGGTKVTHASDQSCPVFNRPERYEGTPQ</sequence>
<reference evidence="3" key="1">
    <citation type="submission" date="2020-07" db="EMBL/GenBank/DDBJ databases">
        <title>Clarias magur genome sequencing, assembly and annotation.</title>
        <authorList>
            <person name="Kushwaha B."/>
            <person name="Kumar R."/>
            <person name="Das P."/>
            <person name="Joshi C.G."/>
            <person name="Kumar D."/>
            <person name="Nagpure N.S."/>
            <person name="Pandey M."/>
            <person name="Agarwal S."/>
            <person name="Srivastava S."/>
            <person name="Singh M."/>
            <person name="Sahoo L."/>
            <person name="Jayasankar P."/>
            <person name="Meher P.K."/>
            <person name="Koringa P.G."/>
            <person name="Iquebal M.A."/>
            <person name="Das S.P."/>
            <person name="Bit A."/>
            <person name="Patnaik S."/>
            <person name="Patel N."/>
            <person name="Shah T.M."/>
            <person name="Hinsu A."/>
            <person name="Jena J.K."/>
        </authorList>
    </citation>
    <scope>NUCLEOTIDE SEQUENCE</scope>
    <source>
        <strain evidence="3">CIFAMagur01</strain>
        <tissue evidence="3">Testis</tissue>
    </source>
</reference>
<accession>A0A8J4TLH0</accession>
<evidence type="ECO:0000313" key="4">
    <source>
        <dbReference type="Proteomes" id="UP000727407"/>
    </source>
</evidence>
<keyword evidence="4" id="KW-1185">Reference proteome</keyword>
<feature type="region of interest" description="Disordered" evidence="1">
    <location>
        <begin position="90"/>
        <end position="114"/>
    </location>
</feature>
<dbReference type="Gene3D" id="2.60.120.920">
    <property type="match status" value="1"/>
</dbReference>
<dbReference type="Pfam" id="PF13765">
    <property type="entry name" value="PRY"/>
    <property type="match status" value="1"/>
</dbReference>
<dbReference type="Proteomes" id="UP000727407">
    <property type="component" value="Unassembled WGS sequence"/>
</dbReference>
<comment type="caution">
    <text evidence="3">The sequence shown here is derived from an EMBL/GenBank/DDBJ whole genome shotgun (WGS) entry which is preliminary data.</text>
</comment>
<evidence type="ECO:0000256" key="1">
    <source>
        <dbReference type="SAM" id="MobiDB-lite"/>
    </source>
</evidence>
<feature type="non-terminal residue" evidence="3">
    <location>
        <position position="114"/>
    </location>
</feature>
<dbReference type="OrthoDB" id="8719929at2759"/>
<dbReference type="InterPro" id="IPR043136">
    <property type="entry name" value="B30.2/SPRY_sf"/>
</dbReference>
<dbReference type="EMBL" id="QNUK01001458">
    <property type="protein sequence ID" value="KAF5881281.1"/>
    <property type="molecule type" value="Genomic_DNA"/>
</dbReference>
<evidence type="ECO:0000313" key="3">
    <source>
        <dbReference type="EMBL" id="KAF5881281.1"/>
    </source>
</evidence>
<dbReference type="InterPro" id="IPR013320">
    <property type="entry name" value="ConA-like_dom_sf"/>
</dbReference>
<dbReference type="SUPFAM" id="SSF49899">
    <property type="entry name" value="Concanavalin A-like lectins/glucanases"/>
    <property type="match status" value="1"/>
</dbReference>
<gene>
    <name evidence="3" type="ORF">DAT39_023151</name>
</gene>
<proteinExistence type="predicted"/>
<evidence type="ECO:0000259" key="2">
    <source>
        <dbReference type="Pfam" id="PF13765"/>
    </source>
</evidence>
<feature type="region of interest" description="Disordered" evidence="1">
    <location>
        <begin position="1"/>
        <end position="55"/>
    </location>
</feature>
<protein>
    <submittedName>
        <fullName evidence="3">Tripartite motif-containing protein 16-like protein</fullName>
    </submittedName>
</protein>
<dbReference type="AlphaFoldDB" id="A0A8J4TLH0"/>
<feature type="domain" description="SPRY-associated" evidence="2">
    <location>
        <begin position="72"/>
        <end position="114"/>
    </location>
</feature>
<feature type="compositionally biased region" description="Basic and acidic residues" evidence="1">
    <location>
        <begin position="18"/>
        <end position="35"/>
    </location>
</feature>